<dbReference type="NCBIfam" id="NF004397">
    <property type="entry name" value="PRK05755.1"/>
    <property type="match status" value="1"/>
</dbReference>
<dbReference type="Pfam" id="PF00476">
    <property type="entry name" value="DNA_pol_A"/>
    <property type="match status" value="1"/>
</dbReference>
<gene>
    <name evidence="17" type="primary">polA</name>
    <name evidence="20" type="ORF">ATL40_1312</name>
</gene>
<dbReference type="GO" id="GO:0008409">
    <property type="term" value="F:5'-3' exonuclease activity"/>
    <property type="evidence" value="ECO:0007669"/>
    <property type="project" value="UniProtKB-UniRule"/>
</dbReference>
<dbReference type="Gene3D" id="3.30.420.10">
    <property type="entry name" value="Ribonuclease H-like superfamily/Ribonuclease H"/>
    <property type="match status" value="1"/>
</dbReference>
<dbReference type="InterPro" id="IPR008918">
    <property type="entry name" value="HhH2"/>
</dbReference>
<dbReference type="SUPFAM" id="SSF56672">
    <property type="entry name" value="DNA/RNA polymerases"/>
    <property type="match status" value="1"/>
</dbReference>
<evidence type="ECO:0000256" key="7">
    <source>
        <dbReference type="ARBA" id="ARBA00022722"/>
    </source>
</evidence>
<dbReference type="InterPro" id="IPR002298">
    <property type="entry name" value="DNA_polymerase_A"/>
</dbReference>
<evidence type="ECO:0000259" key="18">
    <source>
        <dbReference type="SMART" id="SM00475"/>
    </source>
</evidence>
<dbReference type="InterPro" id="IPR043502">
    <property type="entry name" value="DNA/RNA_pol_sf"/>
</dbReference>
<dbReference type="GO" id="GO:0003677">
    <property type="term" value="F:DNA binding"/>
    <property type="evidence" value="ECO:0007669"/>
    <property type="project" value="UniProtKB-UniRule"/>
</dbReference>
<keyword evidence="11 17" id="KW-0239">DNA-directed DNA polymerase</keyword>
<dbReference type="InterPro" id="IPR001098">
    <property type="entry name" value="DNA-dir_DNA_pol_A_palm_dom"/>
</dbReference>
<dbReference type="GO" id="GO:0006302">
    <property type="term" value="P:double-strand break repair"/>
    <property type="evidence" value="ECO:0007669"/>
    <property type="project" value="TreeGrafter"/>
</dbReference>
<comment type="function">
    <text evidence="17">In addition to polymerase activity, this DNA polymerase exhibits 5'-3' exonuclease activity.</text>
</comment>
<dbReference type="SUPFAM" id="SSF88723">
    <property type="entry name" value="PIN domain-like"/>
    <property type="match status" value="1"/>
</dbReference>
<organism evidence="20 21">
    <name type="scientific">Serinibacter salmoneus</name>
    <dbReference type="NCBI Taxonomy" id="556530"/>
    <lineage>
        <taxon>Bacteria</taxon>
        <taxon>Bacillati</taxon>
        <taxon>Actinomycetota</taxon>
        <taxon>Actinomycetes</taxon>
        <taxon>Micrococcales</taxon>
        <taxon>Beutenbergiaceae</taxon>
        <taxon>Serinibacter</taxon>
    </lineage>
</organism>
<keyword evidence="10 17" id="KW-0269">Exonuclease</keyword>
<feature type="domain" description="DNA-directed DNA polymerase family A palm" evidence="19">
    <location>
        <begin position="667"/>
        <end position="874"/>
    </location>
</feature>
<keyword evidence="8 17" id="KW-0227">DNA damage</keyword>
<dbReference type="EC" id="2.7.7.7" evidence="2 16"/>
<dbReference type="SMART" id="SM00279">
    <property type="entry name" value="HhH2"/>
    <property type="match status" value="1"/>
</dbReference>
<dbReference type="CDD" id="cd08637">
    <property type="entry name" value="DNA_pol_A_pol_I_C"/>
    <property type="match status" value="1"/>
</dbReference>
<keyword evidence="6 17" id="KW-0235">DNA replication</keyword>
<comment type="catalytic activity">
    <reaction evidence="14 17">
        <text>DNA(n) + a 2'-deoxyribonucleoside 5'-triphosphate = DNA(n+1) + diphosphate</text>
        <dbReference type="Rhea" id="RHEA:22508"/>
        <dbReference type="Rhea" id="RHEA-COMP:17339"/>
        <dbReference type="Rhea" id="RHEA-COMP:17340"/>
        <dbReference type="ChEBI" id="CHEBI:33019"/>
        <dbReference type="ChEBI" id="CHEBI:61560"/>
        <dbReference type="ChEBI" id="CHEBI:173112"/>
        <dbReference type="EC" id="2.7.7.7"/>
    </reaction>
</comment>
<dbReference type="Pfam" id="PF22619">
    <property type="entry name" value="DNA_polI_exo1"/>
    <property type="match status" value="1"/>
</dbReference>
<dbReference type="GO" id="GO:0003887">
    <property type="term" value="F:DNA-directed DNA polymerase activity"/>
    <property type="evidence" value="ECO:0007669"/>
    <property type="project" value="UniProtKB-UniRule"/>
</dbReference>
<sequence length="911" mass="98179">MSNAPDETIQEVSATASLDPGTPARVLLIDGHSMAFRAYFALPVENFATTSGQATNAVYGFTSMLINLIRDEDPTHVLVAFDKSAPTHRTQAYPEYKGTRAATPEEFRGQVPLIQQVLDALRIPHVGIEGVEADDILATLATVAQAEGAQVLICSGDRDTLQLVTDQVTVLYPRKGVSDLVRMTPVAVEEKYGVPPQRYPDLAALVGETSDNLPGVPGVGPKTAAKWIGAHGGLDGVIAAAGEIRGKAGENLREHLSQVMLNRQLNALLRDVEVPLTFADLARVPIDREGVHEVFDALQFTVLRDRLLKMIPQEEDDQVSAGALGMTTTVLEPGGLAAWLQARGGRMLALAVDGAGARGAWDAWRVALADGEEVITLDLTALEEADEQALAGWLVDTDRPVLVHDGKPAAHALAARGMPVHGVRGDTLLAAYLCHPDQRSYDLSDLVLRYLKRELPSAQGEQAQGALDLGLAGESDAAADLAARAVAIGELAPVVDTDVRARGAEDLLHRVELPVQEILVDMEAAGIAVDGDHLDGLAAQFDAAVGQAAQAAYDAIGHEVNLGSPKQLQQVLFEELDMPKTRRTKTGYTTDADALAELFAKTQHPFLESLLAHRESIRLRQTVDGLRKTVAADGRIHTTFQQTVAATGRLSSTDPNLQNIPIRTEEGYRIREAFVVGAGYECLLTADYSQIEMRIMAHLSGDQGLIHAFNEGEDLHRFVGSRVFGVDQADVTSAMRAKIKAMSYGLAYGLSAFGLSKQLGIDVGEARGLMEDYFDRFGGVRDYLTGVVEQARRDGYTETILGRRRYLPDLVSDNRQRRDMAERMALNAPIQGSAADIVKVAMIRVADRARREGLASRLLLQVHDELVVEVAPGELEAVTSLLREEMAGAADLSVPLDVSVGSGRTWREAGH</sequence>
<evidence type="ECO:0000256" key="2">
    <source>
        <dbReference type="ARBA" id="ARBA00012417"/>
    </source>
</evidence>
<dbReference type="SUPFAM" id="SSF47807">
    <property type="entry name" value="5' to 3' exonuclease, C-terminal subdomain"/>
    <property type="match status" value="1"/>
</dbReference>
<evidence type="ECO:0000259" key="19">
    <source>
        <dbReference type="SMART" id="SM00482"/>
    </source>
</evidence>
<evidence type="ECO:0000256" key="17">
    <source>
        <dbReference type="RuleBase" id="RU004460"/>
    </source>
</evidence>
<dbReference type="SMART" id="SM00482">
    <property type="entry name" value="POLAc"/>
    <property type="match status" value="1"/>
</dbReference>
<dbReference type="Gene3D" id="1.20.1060.10">
    <property type="entry name" value="Taq DNA Polymerase, Chain T, domain 4"/>
    <property type="match status" value="1"/>
</dbReference>
<dbReference type="CDD" id="cd09898">
    <property type="entry name" value="H3TH_53EXO"/>
    <property type="match status" value="1"/>
</dbReference>
<dbReference type="InterPro" id="IPR002421">
    <property type="entry name" value="5-3_exonuclease"/>
</dbReference>
<dbReference type="SUPFAM" id="SSF53098">
    <property type="entry name" value="Ribonuclease H-like"/>
    <property type="match status" value="1"/>
</dbReference>
<evidence type="ECO:0000256" key="12">
    <source>
        <dbReference type="ARBA" id="ARBA00023125"/>
    </source>
</evidence>
<dbReference type="FunFam" id="1.10.150.20:FF:000002">
    <property type="entry name" value="DNA polymerase I"/>
    <property type="match status" value="1"/>
</dbReference>
<dbReference type="PRINTS" id="PR00868">
    <property type="entry name" value="DNAPOLI"/>
</dbReference>
<dbReference type="Gene3D" id="1.10.150.20">
    <property type="entry name" value="5' to 3' exonuclease, C-terminal subdomain"/>
    <property type="match status" value="2"/>
</dbReference>
<evidence type="ECO:0000313" key="21">
    <source>
        <dbReference type="Proteomes" id="UP000224915"/>
    </source>
</evidence>
<dbReference type="PANTHER" id="PTHR10133">
    <property type="entry name" value="DNA POLYMERASE I"/>
    <property type="match status" value="1"/>
</dbReference>
<accession>A0A2A9CZB2</accession>
<evidence type="ECO:0000256" key="15">
    <source>
        <dbReference type="ARBA" id="ARBA00053603"/>
    </source>
</evidence>
<dbReference type="InterPro" id="IPR020045">
    <property type="entry name" value="DNA_polI_H3TH"/>
</dbReference>
<keyword evidence="12 17" id="KW-0238">DNA-binding</keyword>
<keyword evidence="13 17" id="KW-0234">DNA repair</keyword>
<keyword evidence="21" id="KW-1185">Reference proteome</keyword>
<dbReference type="InterPro" id="IPR018320">
    <property type="entry name" value="DNA_polymerase_1"/>
</dbReference>
<keyword evidence="5 17" id="KW-0548">Nucleotidyltransferase</keyword>
<reference evidence="20 21" key="1">
    <citation type="submission" date="2017-10" db="EMBL/GenBank/DDBJ databases">
        <title>Sequencing the genomes of 1000 actinobacteria strains.</title>
        <authorList>
            <person name="Klenk H.-P."/>
        </authorList>
    </citation>
    <scope>NUCLEOTIDE SEQUENCE [LARGE SCALE GENOMIC DNA]</scope>
    <source>
        <strain evidence="20 21">DSM 21801</strain>
    </source>
</reference>
<dbReference type="InterPro" id="IPR012337">
    <property type="entry name" value="RNaseH-like_sf"/>
</dbReference>
<dbReference type="CDD" id="cd09859">
    <property type="entry name" value="PIN_53EXO"/>
    <property type="match status" value="1"/>
</dbReference>
<protein>
    <recommendedName>
        <fullName evidence="3 16">DNA polymerase I</fullName>
        <ecNumber evidence="2 16">2.7.7.7</ecNumber>
    </recommendedName>
</protein>
<dbReference type="InterPro" id="IPR054690">
    <property type="entry name" value="DNA_polI_exonuclease"/>
</dbReference>
<dbReference type="InterPro" id="IPR029060">
    <property type="entry name" value="PIN-like_dom_sf"/>
</dbReference>
<evidence type="ECO:0000256" key="11">
    <source>
        <dbReference type="ARBA" id="ARBA00022932"/>
    </source>
</evidence>
<evidence type="ECO:0000313" key="20">
    <source>
        <dbReference type="EMBL" id="PFG19743.1"/>
    </source>
</evidence>
<comment type="function">
    <text evidence="15">In addition to polymerase activity, this DNA polymerase exhibits 3'-5' and 5'-3' exonuclease activity.</text>
</comment>
<dbReference type="Gene3D" id="3.40.50.1010">
    <property type="entry name" value="5'-nuclease"/>
    <property type="match status" value="1"/>
</dbReference>
<evidence type="ECO:0000256" key="4">
    <source>
        <dbReference type="ARBA" id="ARBA00022679"/>
    </source>
</evidence>
<dbReference type="NCBIfam" id="TIGR00593">
    <property type="entry name" value="pola"/>
    <property type="match status" value="1"/>
</dbReference>
<comment type="caution">
    <text evidence="20">The sequence shown here is derived from an EMBL/GenBank/DDBJ whole genome shotgun (WGS) entry which is preliminary data.</text>
</comment>
<dbReference type="InterPro" id="IPR036279">
    <property type="entry name" value="5-3_exonuclease_C_sf"/>
</dbReference>
<dbReference type="EMBL" id="PDJD01000001">
    <property type="protein sequence ID" value="PFG19743.1"/>
    <property type="molecule type" value="Genomic_DNA"/>
</dbReference>
<evidence type="ECO:0000256" key="6">
    <source>
        <dbReference type="ARBA" id="ARBA00022705"/>
    </source>
</evidence>
<name>A0A2A9CZB2_9MICO</name>
<dbReference type="RefSeq" id="WP_098468817.1">
    <property type="nucleotide sequence ID" value="NZ_PDJD01000001.1"/>
</dbReference>
<evidence type="ECO:0000256" key="16">
    <source>
        <dbReference type="NCBIfam" id="TIGR00593"/>
    </source>
</evidence>
<dbReference type="InterPro" id="IPR036397">
    <property type="entry name" value="RNaseH_sf"/>
</dbReference>
<proteinExistence type="inferred from homology"/>
<keyword evidence="4 17" id="KW-0808">Transferase</keyword>
<evidence type="ECO:0000256" key="10">
    <source>
        <dbReference type="ARBA" id="ARBA00022839"/>
    </source>
</evidence>
<evidence type="ECO:0000256" key="1">
    <source>
        <dbReference type="ARBA" id="ARBA00007705"/>
    </source>
</evidence>
<keyword evidence="7" id="KW-0540">Nuclease</keyword>
<dbReference type="PANTHER" id="PTHR10133:SF27">
    <property type="entry name" value="DNA POLYMERASE NU"/>
    <property type="match status" value="1"/>
</dbReference>
<dbReference type="FunFam" id="3.40.50.1010:FF:000001">
    <property type="entry name" value="DNA polymerase I"/>
    <property type="match status" value="1"/>
</dbReference>
<dbReference type="AlphaFoldDB" id="A0A2A9CZB2"/>
<evidence type="ECO:0000256" key="14">
    <source>
        <dbReference type="ARBA" id="ARBA00049244"/>
    </source>
</evidence>
<dbReference type="Pfam" id="PF01367">
    <property type="entry name" value="5_3_exonuc"/>
    <property type="match status" value="1"/>
</dbReference>
<dbReference type="FunFam" id="1.10.150.20:FF:000003">
    <property type="entry name" value="DNA polymerase I"/>
    <property type="match status" value="1"/>
</dbReference>
<evidence type="ECO:0000256" key="9">
    <source>
        <dbReference type="ARBA" id="ARBA00022801"/>
    </source>
</evidence>
<evidence type="ECO:0000256" key="13">
    <source>
        <dbReference type="ARBA" id="ARBA00023204"/>
    </source>
</evidence>
<dbReference type="InterPro" id="IPR020046">
    <property type="entry name" value="5-3_exonucl_a-hlix_arch_N"/>
</dbReference>
<dbReference type="SMART" id="SM00475">
    <property type="entry name" value="53EXOc"/>
    <property type="match status" value="1"/>
</dbReference>
<keyword evidence="9 17" id="KW-0378">Hydrolase</keyword>
<dbReference type="CDD" id="cd06140">
    <property type="entry name" value="DNA_polA_I_Bacillus_like_exo"/>
    <property type="match status" value="1"/>
</dbReference>
<dbReference type="Gene3D" id="3.30.70.370">
    <property type="match status" value="1"/>
</dbReference>
<dbReference type="Proteomes" id="UP000224915">
    <property type="component" value="Unassembled WGS sequence"/>
</dbReference>
<evidence type="ECO:0000256" key="8">
    <source>
        <dbReference type="ARBA" id="ARBA00022763"/>
    </source>
</evidence>
<dbReference type="Pfam" id="PF02739">
    <property type="entry name" value="5_3_exonuc_N"/>
    <property type="match status" value="1"/>
</dbReference>
<dbReference type="FunFam" id="1.20.1060.10:FF:000001">
    <property type="entry name" value="DNA polymerase I"/>
    <property type="match status" value="1"/>
</dbReference>
<feature type="domain" description="5'-3' exonuclease" evidence="18">
    <location>
        <begin position="24"/>
        <end position="284"/>
    </location>
</feature>
<evidence type="ECO:0000256" key="5">
    <source>
        <dbReference type="ARBA" id="ARBA00022695"/>
    </source>
</evidence>
<dbReference type="GO" id="GO:0006261">
    <property type="term" value="P:DNA-templated DNA replication"/>
    <property type="evidence" value="ECO:0007669"/>
    <property type="project" value="UniProtKB-UniRule"/>
</dbReference>
<dbReference type="OrthoDB" id="9806424at2"/>
<evidence type="ECO:0000256" key="3">
    <source>
        <dbReference type="ARBA" id="ARBA00020311"/>
    </source>
</evidence>
<comment type="similarity">
    <text evidence="1 17">Belongs to the DNA polymerase type-A family.</text>
</comment>